<feature type="region of interest" description="Disordered" evidence="1">
    <location>
        <begin position="235"/>
        <end position="277"/>
    </location>
</feature>
<dbReference type="KEGG" id="llh:I41_42750"/>
<dbReference type="Proteomes" id="UP000317909">
    <property type="component" value="Chromosome"/>
</dbReference>
<accession>A0A517U363</accession>
<dbReference type="RefSeq" id="WP_210421013.1">
    <property type="nucleotide sequence ID" value="NZ_CP036339.1"/>
</dbReference>
<feature type="compositionally biased region" description="Gly residues" evidence="1">
    <location>
        <begin position="267"/>
        <end position="277"/>
    </location>
</feature>
<evidence type="ECO:0000313" key="4">
    <source>
        <dbReference type="Proteomes" id="UP000317909"/>
    </source>
</evidence>
<feature type="signal peptide" evidence="2">
    <location>
        <begin position="1"/>
        <end position="39"/>
    </location>
</feature>
<feature type="compositionally biased region" description="Basic and acidic residues" evidence="1">
    <location>
        <begin position="235"/>
        <end position="266"/>
    </location>
</feature>
<evidence type="ECO:0000256" key="1">
    <source>
        <dbReference type="SAM" id="MobiDB-lite"/>
    </source>
</evidence>
<reference evidence="3 4" key="1">
    <citation type="submission" date="2019-02" db="EMBL/GenBank/DDBJ databases">
        <title>Deep-cultivation of Planctomycetes and their phenomic and genomic characterization uncovers novel biology.</title>
        <authorList>
            <person name="Wiegand S."/>
            <person name="Jogler M."/>
            <person name="Boedeker C."/>
            <person name="Pinto D."/>
            <person name="Vollmers J."/>
            <person name="Rivas-Marin E."/>
            <person name="Kohn T."/>
            <person name="Peeters S.H."/>
            <person name="Heuer A."/>
            <person name="Rast P."/>
            <person name="Oberbeckmann S."/>
            <person name="Bunk B."/>
            <person name="Jeske O."/>
            <person name="Meyerdierks A."/>
            <person name="Storesund J.E."/>
            <person name="Kallscheuer N."/>
            <person name="Luecker S."/>
            <person name="Lage O.M."/>
            <person name="Pohl T."/>
            <person name="Merkel B.J."/>
            <person name="Hornburger P."/>
            <person name="Mueller R.-W."/>
            <person name="Bruemmer F."/>
            <person name="Labrenz M."/>
            <person name="Spormann A.M."/>
            <person name="Op den Camp H."/>
            <person name="Overmann J."/>
            <person name="Amann R."/>
            <person name="Jetten M.S.M."/>
            <person name="Mascher T."/>
            <person name="Medema M.H."/>
            <person name="Devos D.P."/>
            <person name="Kaster A.-K."/>
            <person name="Ovreas L."/>
            <person name="Rohde M."/>
            <person name="Galperin M.Y."/>
            <person name="Jogler C."/>
        </authorList>
    </citation>
    <scope>NUCLEOTIDE SEQUENCE [LARGE SCALE GENOMIC DNA]</scope>
    <source>
        <strain evidence="3 4">I41</strain>
    </source>
</reference>
<sequence precursor="true">MNRSTSPSLFGLPSFAWKLILAAAILAVMLLTRANAAHADSCTATPLRTPPAPPACPPAQDSWIFLPSRFTHDPTTGARVAQYAMKPPIEPFDDPRRVTSGYSRNRTIIRGGDGSVDTIYRVTSFGNGRGGMDAEWERFHDAWRGSTIAGGQSQAFIPGYGAWYGGGYRNSGGFGGAGYGGGGYAPGGGGYGPGSGGYGPGGGGYGPGAGVPPWGYGGYGYGPGYGVPDAGRLDPDGADGYREPQYRTPNREFYYDEPARDFDNGGHHGGGGGHHHD</sequence>
<feature type="chain" id="PRO_5021955803" evidence="2">
    <location>
        <begin position="40"/>
        <end position="277"/>
    </location>
</feature>
<proteinExistence type="predicted"/>
<evidence type="ECO:0000256" key="2">
    <source>
        <dbReference type="SAM" id="SignalP"/>
    </source>
</evidence>
<keyword evidence="2" id="KW-0732">Signal</keyword>
<evidence type="ECO:0000313" key="3">
    <source>
        <dbReference type="EMBL" id="QDT75066.1"/>
    </source>
</evidence>
<protein>
    <submittedName>
        <fullName evidence="3">Uncharacterized protein</fullName>
    </submittedName>
</protein>
<organism evidence="3 4">
    <name type="scientific">Lacipirellula limnantheis</name>
    <dbReference type="NCBI Taxonomy" id="2528024"/>
    <lineage>
        <taxon>Bacteria</taxon>
        <taxon>Pseudomonadati</taxon>
        <taxon>Planctomycetota</taxon>
        <taxon>Planctomycetia</taxon>
        <taxon>Pirellulales</taxon>
        <taxon>Lacipirellulaceae</taxon>
        <taxon>Lacipirellula</taxon>
    </lineage>
</organism>
<gene>
    <name evidence="3" type="ORF">I41_42750</name>
</gene>
<dbReference type="AlphaFoldDB" id="A0A517U363"/>
<keyword evidence="4" id="KW-1185">Reference proteome</keyword>
<name>A0A517U363_9BACT</name>
<dbReference type="EMBL" id="CP036339">
    <property type="protein sequence ID" value="QDT75066.1"/>
    <property type="molecule type" value="Genomic_DNA"/>
</dbReference>